<evidence type="ECO:0000256" key="4">
    <source>
        <dbReference type="ARBA" id="ARBA00022679"/>
    </source>
</evidence>
<dbReference type="PROSITE" id="PS50112">
    <property type="entry name" value="PAS"/>
    <property type="match status" value="1"/>
</dbReference>
<dbReference type="CDD" id="cd00130">
    <property type="entry name" value="PAS"/>
    <property type="match status" value="1"/>
</dbReference>
<dbReference type="InterPro" id="IPR003661">
    <property type="entry name" value="HisK_dim/P_dom"/>
</dbReference>
<proteinExistence type="predicted"/>
<evidence type="ECO:0000256" key="5">
    <source>
        <dbReference type="ARBA" id="ARBA00022741"/>
    </source>
</evidence>
<comment type="catalytic activity">
    <reaction evidence="1">
        <text>ATP + protein L-histidine = ADP + protein N-phospho-L-histidine.</text>
        <dbReference type="EC" id="2.7.13.3"/>
    </reaction>
</comment>
<feature type="domain" description="PAC" evidence="11">
    <location>
        <begin position="357"/>
        <end position="409"/>
    </location>
</feature>
<protein>
    <recommendedName>
        <fullName evidence="2">histidine kinase</fullName>
        <ecNumber evidence="2">2.7.13.3</ecNumber>
    </recommendedName>
</protein>
<dbReference type="OrthoDB" id="9815750at2"/>
<dbReference type="Pfam" id="PF08447">
    <property type="entry name" value="PAS_3"/>
    <property type="match status" value="1"/>
</dbReference>
<keyword evidence="8" id="KW-0902">Two-component regulatory system</keyword>
<evidence type="ECO:0000256" key="8">
    <source>
        <dbReference type="ARBA" id="ARBA00023012"/>
    </source>
</evidence>
<dbReference type="EC" id="2.7.13.3" evidence="2"/>
<dbReference type="Pfam" id="PF02518">
    <property type="entry name" value="HATPase_c"/>
    <property type="match status" value="1"/>
</dbReference>
<dbReference type="SUPFAM" id="SSF55785">
    <property type="entry name" value="PYP-like sensor domain (PAS domain)"/>
    <property type="match status" value="1"/>
</dbReference>
<keyword evidence="5" id="KW-0547">Nucleotide-binding</keyword>
<name>A0A5C6VYY0_9BACI</name>
<keyword evidence="3" id="KW-0597">Phosphoprotein</keyword>
<dbReference type="InterPro" id="IPR001610">
    <property type="entry name" value="PAC"/>
</dbReference>
<dbReference type="SUPFAM" id="SSF47384">
    <property type="entry name" value="Homodimeric domain of signal transducing histidine kinase"/>
    <property type="match status" value="1"/>
</dbReference>
<evidence type="ECO:0000259" key="11">
    <source>
        <dbReference type="PROSITE" id="PS50113"/>
    </source>
</evidence>
<dbReference type="Pfam" id="PF00512">
    <property type="entry name" value="HisKA"/>
    <property type="match status" value="1"/>
</dbReference>
<dbReference type="InterPro" id="IPR036890">
    <property type="entry name" value="HATPase_C_sf"/>
</dbReference>
<dbReference type="InterPro" id="IPR036097">
    <property type="entry name" value="HisK_dim/P_sf"/>
</dbReference>
<dbReference type="InterPro" id="IPR004358">
    <property type="entry name" value="Sig_transdc_His_kin-like_C"/>
</dbReference>
<dbReference type="CDD" id="cd00082">
    <property type="entry name" value="HisKA"/>
    <property type="match status" value="1"/>
</dbReference>
<dbReference type="InterPro" id="IPR003018">
    <property type="entry name" value="GAF"/>
</dbReference>
<sequence length="624" mass="71790">MITEEKQWFKSCVGISDDLKVERSTERSAAFCHYVVVDKEPLVVNDALLDERFRNNRLVKEKGFRFYAGAPIITKNDNVLGSLCILDYKPRNLSSEELNNLIDLSKWIITEIELRTDLIERTLSEKSISCLYEITSSNEYTFQEKLNKLLTLGCERFQLPNGLISCVDDNKYKVIKEKSKTGVSRYAGEIFALNEICALKVVEKLKPIHLKPDYLQESSYVGIKEYVGAPIFVNKKLYGTFCFFREEEERLRTINTSDLEFIQLITQWVGNELERLQTEKSLKESQERFQQIANNINEAFWIYDLGEMRLLYSSRVMAEISGLRDEEFLSLQVWHDLIHPEDREYVQNQIKTITNSIEFDFRIIKGNGKVRWIRSRIVPIYNEAGKKYRLVGVAEDITEAKLNSDLLRKSDKLAAVGQIAASIAHEVRNPLTSIKGFFQLLQENQIPYQELILSEFNQIEEFINEILILANSHMETKREINHIPHLILDVINLMRDSAEHQNISFTINGDDNLQPINSNEHQIKQVFQHIMSNAIDAMPAGGIVNVEFGEENSEFIYIIISDSGVGIPEDRIAKLGEPYYSNKEKGSGLGLMISYRIIQNHKGQIHFKSQLDIGTSVKILLPIS</sequence>
<keyword evidence="6" id="KW-0418">Kinase</keyword>
<dbReference type="SUPFAM" id="SSF55874">
    <property type="entry name" value="ATPase domain of HSP90 chaperone/DNA topoisomerase II/histidine kinase"/>
    <property type="match status" value="1"/>
</dbReference>
<dbReference type="SMART" id="SM00388">
    <property type="entry name" value="HisKA"/>
    <property type="match status" value="1"/>
</dbReference>
<dbReference type="Proteomes" id="UP000321363">
    <property type="component" value="Unassembled WGS sequence"/>
</dbReference>
<gene>
    <name evidence="12" type="ORF">FS935_15820</name>
</gene>
<dbReference type="Gene3D" id="3.30.450.20">
    <property type="entry name" value="PAS domain"/>
    <property type="match status" value="1"/>
</dbReference>
<evidence type="ECO:0000256" key="2">
    <source>
        <dbReference type="ARBA" id="ARBA00012438"/>
    </source>
</evidence>
<comment type="caution">
    <text evidence="12">The sequence shown here is derived from an EMBL/GenBank/DDBJ whole genome shotgun (WGS) entry which is preliminary data.</text>
</comment>
<dbReference type="Pfam" id="PF01590">
    <property type="entry name" value="GAF"/>
    <property type="match status" value="2"/>
</dbReference>
<evidence type="ECO:0000256" key="1">
    <source>
        <dbReference type="ARBA" id="ARBA00000085"/>
    </source>
</evidence>
<feature type="domain" description="Histidine kinase" evidence="9">
    <location>
        <begin position="422"/>
        <end position="624"/>
    </location>
</feature>
<dbReference type="PROSITE" id="PS50113">
    <property type="entry name" value="PAC"/>
    <property type="match status" value="1"/>
</dbReference>
<organism evidence="12 13">
    <name type="scientific">Metabacillus litoralis</name>
    <dbReference type="NCBI Taxonomy" id="152268"/>
    <lineage>
        <taxon>Bacteria</taxon>
        <taxon>Bacillati</taxon>
        <taxon>Bacillota</taxon>
        <taxon>Bacilli</taxon>
        <taxon>Bacillales</taxon>
        <taxon>Bacillaceae</taxon>
        <taxon>Metabacillus</taxon>
    </lineage>
</organism>
<keyword evidence="7" id="KW-0067">ATP-binding</keyword>
<dbReference type="InterPro" id="IPR000014">
    <property type="entry name" value="PAS"/>
</dbReference>
<dbReference type="SMART" id="SM00065">
    <property type="entry name" value="GAF"/>
    <property type="match status" value="1"/>
</dbReference>
<feature type="domain" description="PAS" evidence="10">
    <location>
        <begin position="285"/>
        <end position="360"/>
    </location>
</feature>
<dbReference type="InterPro" id="IPR029016">
    <property type="entry name" value="GAF-like_dom_sf"/>
</dbReference>
<dbReference type="InterPro" id="IPR005467">
    <property type="entry name" value="His_kinase_dom"/>
</dbReference>
<keyword evidence="4" id="KW-0808">Transferase</keyword>
<dbReference type="EMBL" id="VOQF01000008">
    <property type="protein sequence ID" value="TXC89828.1"/>
    <property type="molecule type" value="Genomic_DNA"/>
</dbReference>
<dbReference type="GO" id="GO:0005524">
    <property type="term" value="F:ATP binding"/>
    <property type="evidence" value="ECO:0007669"/>
    <property type="project" value="UniProtKB-KW"/>
</dbReference>
<dbReference type="SUPFAM" id="SSF55781">
    <property type="entry name" value="GAF domain-like"/>
    <property type="match status" value="2"/>
</dbReference>
<accession>A0A5C6VYY0</accession>
<evidence type="ECO:0000259" key="10">
    <source>
        <dbReference type="PROSITE" id="PS50112"/>
    </source>
</evidence>
<dbReference type="PANTHER" id="PTHR43065">
    <property type="entry name" value="SENSOR HISTIDINE KINASE"/>
    <property type="match status" value="1"/>
</dbReference>
<evidence type="ECO:0000256" key="3">
    <source>
        <dbReference type="ARBA" id="ARBA00022553"/>
    </source>
</evidence>
<dbReference type="SMART" id="SM00086">
    <property type="entry name" value="PAC"/>
    <property type="match status" value="1"/>
</dbReference>
<reference evidence="12 13" key="1">
    <citation type="journal article" date="2005" name="Int. J. Syst. Evol. Microbiol.">
        <title>Bacillus litoralis sp. nov., isolated from a tidal flat of the Yellow Sea in Korea.</title>
        <authorList>
            <person name="Yoon J.H."/>
            <person name="Oh T.K."/>
        </authorList>
    </citation>
    <scope>NUCLEOTIDE SEQUENCE [LARGE SCALE GENOMIC DNA]</scope>
    <source>
        <strain evidence="12 13">SW-211</strain>
    </source>
</reference>
<dbReference type="InterPro" id="IPR013655">
    <property type="entry name" value="PAS_fold_3"/>
</dbReference>
<dbReference type="NCBIfam" id="TIGR00229">
    <property type="entry name" value="sensory_box"/>
    <property type="match status" value="1"/>
</dbReference>
<dbReference type="Gene3D" id="3.30.565.10">
    <property type="entry name" value="Histidine kinase-like ATPase, C-terminal domain"/>
    <property type="match status" value="1"/>
</dbReference>
<dbReference type="InterPro" id="IPR035965">
    <property type="entry name" value="PAS-like_dom_sf"/>
</dbReference>
<dbReference type="InterPro" id="IPR000700">
    <property type="entry name" value="PAS-assoc_C"/>
</dbReference>
<keyword evidence="13" id="KW-1185">Reference proteome</keyword>
<evidence type="ECO:0000256" key="6">
    <source>
        <dbReference type="ARBA" id="ARBA00022777"/>
    </source>
</evidence>
<dbReference type="InterPro" id="IPR003594">
    <property type="entry name" value="HATPase_dom"/>
</dbReference>
<evidence type="ECO:0000256" key="7">
    <source>
        <dbReference type="ARBA" id="ARBA00022840"/>
    </source>
</evidence>
<dbReference type="PRINTS" id="PR00344">
    <property type="entry name" value="BCTRLSENSOR"/>
</dbReference>
<dbReference type="PANTHER" id="PTHR43065:SF46">
    <property type="entry name" value="C4-DICARBOXYLATE TRANSPORT SENSOR PROTEIN DCTB"/>
    <property type="match status" value="1"/>
</dbReference>
<dbReference type="SMART" id="SM00387">
    <property type="entry name" value="HATPase_c"/>
    <property type="match status" value="1"/>
</dbReference>
<evidence type="ECO:0000313" key="13">
    <source>
        <dbReference type="Proteomes" id="UP000321363"/>
    </source>
</evidence>
<evidence type="ECO:0000259" key="9">
    <source>
        <dbReference type="PROSITE" id="PS50109"/>
    </source>
</evidence>
<dbReference type="Gene3D" id="1.10.287.130">
    <property type="match status" value="1"/>
</dbReference>
<dbReference type="PROSITE" id="PS50109">
    <property type="entry name" value="HIS_KIN"/>
    <property type="match status" value="1"/>
</dbReference>
<dbReference type="SMART" id="SM00091">
    <property type="entry name" value="PAS"/>
    <property type="match status" value="1"/>
</dbReference>
<dbReference type="Gene3D" id="3.30.450.40">
    <property type="match status" value="2"/>
</dbReference>
<dbReference type="GO" id="GO:0000155">
    <property type="term" value="F:phosphorelay sensor kinase activity"/>
    <property type="evidence" value="ECO:0007669"/>
    <property type="project" value="InterPro"/>
</dbReference>
<dbReference type="AlphaFoldDB" id="A0A5C6VYY0"/>
<evidence type="ECO:0000313" key="12">
    <source>
        <dbReference type="EMBL" id="TXC89828.1"/>
    </source>
</evidence>